<proteinExistence type="inferred from homology"/>
<dbReference type="Pfam" id="PF04412">
    <property type="entry name" value="AcnX"/>
    <property type="match status" value="1"/>
</dbReference>
<comment type="caution">
    <text evidence="10">The sequence shown here is derived from an EMBL/GenBank/DDBJ whole genome shotgun (WGS) entry which is preliminary data.</text>
</comment>
<reference evidence="10" key="1">
    <citation type="journal article" date="2020" name="mSystems">
        <title>Genome- and Community-Level Interaction Insights into Carbon Utilization and Element Cycling Functions of Hydrothermarchaeota in Hydrothermal Sediment.</title>
        <authorList>
            <person name="Zhou Z."/>
            <person name="Liu Y."/>
            <person name="Xu W."/>
            <person name="Pan J."/>
            <person name="Luo Z.H."/>
            <person name="Li M."/>
        </authorList>
    </citation>
    <scope>NUCLEOTIDE SEQUENCE [LARGE SCALE GENOMIC DNA]</scope>
    <source>
        <strain evidence="10">SpSt-732</strain>
    </source>
</reference>
<protein>
    <recommendedName>
        <fullName evidence="8">Phosphomevalonate dehydratase large subunit</fullName>
        <ecNumber evidence="7">4.2.1.182</ecNumber>
    </recommendedName>
</protein>
<evidence type="ECO:0000256" key="8">
    <source>
        <dbReference type="ARBA" id="ARBA00047196"/>
    </source>
</evidence>
<evidence type="ECO:0000256" key="2">
    <source>
        <dbReference type="ARBA" id="ARBA00023239"/>
    </source>
</evidence>
<feature type="domain" description="Phosphomevalonate dehydratase large subunit-like" evidence="9">
    <location>
        <begin position="1"/>
        <end position="384"/>
    </location>
</feature>
<accession>A0A7C4BCI5</accession>
<dbReference type="AlphaFoldDB" id="A0A7C4BCI5"/>
<keyword evidence="2" id="KW-0456">Lyase</keyword>
<evidence type="ECO:0000256" key="6">
    <source>
        <dbReference type="ARBA" id="ARBA00046520"/>
    </source>
</evidence>
<comment type="catalytic activity">
    <reaction evidence="3">
        <text>(R)-5-phosphomevalonate = (2E)-3-methyl-5-phosphooxypent-2-enoate + H2O</text>
        <dbReference type="Rhea" id="RHEA:78975"/>
        <dbReference type="ChEBI" id="CHEBI:15377"/>
        <dbReference type="ChEBI" id="CHEBI:58146"/>
        <dbReference type="ChEBI" id="CHEBI:229665"/>
        <dbReference type="EC" id="4.2.1.182"/>
    </reaction>
    <physiologicalReaction direction="left-to-right" evidence="3">
        <dbReference type="Rhea" id="RHEA:78976"/>
    </physiologicalReaction>
</comment>
<organism evidence="10">
    <name type="scientific">Ignisphaera aggregans</name>
    <dbReference type="NCBI Taxonomy" id="334771"/>
    <lineage>
        <taxon>Archaea</taxon>
        <taxon>Thermoproteota</taxon>
        <taxon>Thermoprotei</taxon>
        <taxon>Desulfurococcales</taxon>
        <taxon>Desulfurococcaceae</taxon>
        <taxon>Ignisphaera</taxon>
    </lineage>
</organism>
<evidence type="ECO:0000313" key="10">
    <source>
        <dbReference type="EMBL" id="HGI87954.1"/>
    </source>
</evidence>
<evidence type="ECO:0000256" key="3">
    <source>
        <dbReference type="ARBA" id="ARBA00045120"/>
    </source>
</evidence>
<dbReference type="EMBL" id="DTFF01000049">
    <property type="protein sequence ID" value="HGI87954.1"/>
    <property type="molecule type" value="Genomic_DNA"/>
</dbReference>
<evidence type="ECO:0000256" key="7">
    <source>
        <dbReference type="ARBA" id="ARBA00047176"/>
    </source>
</evidence>
<dbReference type="PANTHER" id="PTHR36577:SF3">
    <property type="entry name" value="DUF521 DOMAIN PROTEIN (AFU_ORTHOLOGUE AFUA_6G00490)"/>
    <property type="match status" value="1"/>
</dbReference>
<comment type="subunit">
    <text evidence="6">Heterodimer composed of a large subunit (PMDh-L) and a small subunit (PMDh-S).</text>
</comment>
<keyword evidence="1" id="KW-0408">Iron</keyword>
<sequence>MHLSRIEERMLSGEYGEVVEKAIRVVVKVGEALGAERLVEISHAHVSGISYFNIGDEGLELLEDLSNKGAKVGVYTTANPYSFAGLALYKDKELVEKQVRIIGSLLKMGVDPNSFTCTPYKLRKPLIGEHLAWAESSAVIYANSVLGARTNREGGLVALMSALIGRTYYAGMHSMENRKASEVIVALFDVDSILIASLLGLYIGGVSHRIPYIRARYSAENELLLDIMLRSMLASIATTSDLPMAVLESVTPQHTYIIEKGETISVDIRELENMDMKCYSDTLLLGCPHITLHELEALLRDRHLDLLQKYGISKVIVTVPKYDEKHYDVVSRLIQKARERYSIEVQILPGACAVVSNLKLLGFTTIATPHGKALHYLQNLAGVKPCTIRV</sequence>
<name>A0A7C4BCI5_9CREN</name>
<evidence type="ECO:0000256" key="4">
    <source>
        <dbReference type="ARBA" id="ARBA00045299"/>
    </source>
</evidence>
<evidence type="ECO:0000259" key="9">
    <source>
        <dbReference type="Pfam" id="PF04412"/>
    </source>
</evidence>
<dbReference type="InterPro" id="IPR007506">
    <property type="entry name" value="PMDh-L-like_dom"/>
</dbReference>
<evidence type="ECO:0000256" key="5">
    <source>
        <dbReference type="ARBA" id="ARBA00046333"/>
    </source>
</evidence>
<dbReference type="EC" id="4.2.1.182" evidence="7"/>
<dbReference type="PANTHER" id="PTHR36577">
    <property type="entry name" value="DUF521 DOMAIN PROTEIN (AFU_ORTHOLOGUE AFUA_6G00490)"/>
    <property type="match status" value="1"/>
</dbReference>
<comment type="similarity">
    <text evidence="5">Belongs to the AcnX type II large subunit family.</text>
</comment>
<dbReference type="GO" id="GO:0016829">
    <property type="term" value="F:lyase activity"/>
    <property type="evidence" value="ECO:0007669"/>
    <property type="project" value="UniProtKB-KW"/>
</dbReference>
<gene>
    <name evidence="10" type="ORF">ENV14_06170</name>
</gene>
<comment type="function">
    <text evidence="4">Component of a hydro-lyase that catalyzes the dehydration of mevalonate 5-phosphate (MVA5P) to form trans-anhydromevalonate 5-phosphate (tAHMP). Involved in the archaeal mevalonate (MVA) pathway, which provides fundamental precursors for isoprenoid biosynthesis, such as isopentenyl diphosphate (IPP) and dimethylallyl diphosphate (DMAPP).</text>
</comment>
<evidence type="ECO:0000256" key="1">
    <source>
        <dbReference type="ARBA" id="ARBA00023004"/>
    </source>
</evidence>